<keyword evidence="3" id="KW-1185">Reference proteome</keyword>
<protein>
    <submittedName>
        <fullName evidence="2">GNAT family N-acetyltransferase</fullName>
    </submittedName>
</protein>
<feature type="domain" description="N-acetyltransferase" evidence="1">
    <location>
        <begin position="28"/>
        <end position="59"/>
    </location>
</feature>
<dbReference type="AlphaFoldDB" id="A0A540VME7"/>
<dbReference type="InterPro" id="IPR000182">
    <property type="entry name" value="GNAT_dom"/>
</dbReference>
<organism evidence="2 3">
    <name type="scientific">Litorilinea aerophila</name>
    <dbReference type="NCBI Taxonomy" id="1204385"/>
    <lineage>
        <taxon>Bacteria</taxon>
        <taxon>Bacillati</taxon>
        <taxon>Chloroflexota</taxon>
        <taxon>Caldilineae</taxon>
        <taxon>Caldilineales</taxon>
        <taxon>Caldilineaceae</taxon>
        <taxon>Litorilinea</taxon>
    </lineage>
</organism>
<evidence type="ECO:0000259" key="1">
    <source>
        <dbReference type="Pfam" id="PF13302"/>
    </source>
</evidence>
<evidence type="ECO:0000313" key="3">
    <source>
        <dbReference type="Proteomes" id="UP000317371"/>
    </source>
</evidence>
<dbReference type="OrthoDB" id="9798081at2"/>
<dbReference type="Proteomes" id="UP000317371">
    <property type="component" value="Unassembled WGS sequence"/>
</dbReference>
<dbReference type="InParanoid" id="A0A540VME7"/>
<dbReference type="EMBL" id="VIGC01000001">
    <property type="protein sequence ID" value="TQE97945.1"/>
    <property type="molecule type" value="Genomic_DNA"/>
</dbReference>
<proteinExistence type="predicted"/>
<dbReference type="Gene3D" id="3.40.630.30">
    <property type="match status" value="1"/>
</dbReference>
<dbReference type="SUPFAM" id="SSF55729">
    <property type="entry name" value="Acyl-CoA N-acyltransferases (Nat)"/>
    <property type="match status" value="1"/>
</dbReference>
<comment type="caution">
    <text evidence="2">The sequence shown here is derived from an EMBL/GenBank/DDBJ whole genome shotgun (WGS) entry which is preliminary data.</text>
</comment>
<name>A0A540VME7_9CHLR</name>
<dbReference type="Pfam" id="PF13302">
    <property type="entry name" value="Acetyltransf_3"/>
    <property type="match status" value="1"/>
</dbReference>
<reference evidence="2 3" key="1">
    <citation type="submission" date="2019-06" db="EMBL/GenBank/DDBJ databases">
        <title>Genome sequence of Litorilinea aerophila BAA-2444.</title>
        <authorList>
            <person name="Maclea K.S."/>
            <person name="Maurais E.G."/>
            <person name="Iannazzi L.C."/>
        </authorList>
    </citation>
    <scope>NUCLEOTIDE SEQUENCE [LARGE SCALE GENOMIC DNA]</scope>
    <source>
        <strain evidence="2 3">ATCC BAA-2444</strain>
    </source>
</reference>
<sequence>MEILQTRRLTFRHLEAADLNDLFALYRDYAFGRLGLTRLVCLIDEQNQASIRVAEKIGMAFEKNGEDDVGPFQLYAMAAPNQAESRGDDCPEEPNP</sequence>
<keyword evidence="2" id="KW-0808">Transferase</keyword>
<dbReference type="InterPro" id="IPR016181">
    <property type="entry name" value="Acyl_CoA_acyltransferase"/>
</dbReference>
<dbReference type="GO" id="GO:0016747">
    <property type="term" value="F:acyltransferase activity, transferring groups other than amino-acyl groups"/>
    <property type="evidence" value="ECO:0007669"/>
    <property type="project" value="InterPro"/>
</dbReference>
<evidence type="ECO:0000313" key="2">
    <source>
        <dbReference type="EMBL" id="TQE97945.1"/>
    </source>
</evidence>
<gene>
    <name evidence="2" type="ORF">FKZ61_00780</name>
</gene>
<accession>A0A540VME7</accession>